<keyword evidence="15" id="KW-1185">Reference proteome</keyword>
<evidence type="ECO:0000313" key="15">
    <source>
        <dbReference type="Proteomes" id="UP001431199"/>
    </source>
</evidence>
<keyword evidence="9 13" id="KW-1133">Transmembrane helix</keyword>
<keyword evidence="7" id="KW-1003">Cell membrane</keyword>
<evidence type="ECO:0000256" key="13">
    <source>
        <dbReference type="SAM" id="Phobius"/>
    </source>
</evidence>
<evidence type="ECO:0000256" key="10">
    <source>
        <dbReference type="ARBA" id="ARBA00023065"/>
    </source>
</evidence>
<evidence type="ECO:0000256" key="7">
    <source>
        <dbReference type="ARBA" id="ARBA00022475"/>
    </source>
</evidence>
<comment type="subcellular location">
    <subcellularLocation>
        <location evidence="2">Cell membrane</location>
        <topology evidence="2">Multi-pass membrane protein</topology>
    </subcellularLocation>
</comment>
<proteinExistence type="inferred from homology"/>
<evidence type="ECO:0000313" key="14">
    <source>
        <dbReference type="EMBL" id="MCT7399626.1"/>
    </source>
</evidence>
<comment type="similarity">
    <text evidence="3">Belongs to the multi antimicrobial extrusion (MATE) (TC 2.A.66.1) family.</text>
</comment>
<organism evidence="14 15">
    <name type="scientific">Eubacterium album</name>
    <dbReference type="NCBI Taxonomy" id="2978477"/>
    <lineage>
        <taxon>Bacteria</taxon>
        <taxon>Bacillati</taxon>
        <taxon>Bacillota</taxon>
        <taxon>Clostridia</taxon>
        <taxon>Eubacteriales</taxon>
        <taxon>Eubacteriaceae</taxon>
        <taxon>Eubacterium</taxon>
    </lineage>
</organism>
<sequence>MDQSFMKEKKILPLVLSMSLPMVISMAVNSMYNIVDSFFVAKLSENAMTSLALVYPVQNIITSIGVGIGIGINSTVAYYLGAEDKKMANKATTQGVVMNFIHGLLLTILCTAFMPAFLKMFTNNQNIIDMSLEYANIVFMFSVASTVGITLEKIFQAVGQMKVSMFSMICGFATNIILDPLMIFGIGPFPKMGISGAAYATGIGQVISLLVYIIVYFARPIPVKIESKSLKPDFKLLKRLYGIGIPATLNMALPSFLISALNGILAEFSDKYVLVLGVYYKLQTFIYLSANGIIQGIRPLVGYNYGAGEHKRVEKIYHTTLKLTVLIMALGMALSWIIPSQLIGLFTTNPETIKIGVTALHIISFGFIISAVSVTSSGALEGLGMGNPSLMISLLRYVIVIIPTAFVLSRFMGATGVWMAFAVAEFVTGIISYFIYQKYAKKTIE</sequence>
<feature type="transmembrane region" description="Helical" evidence="13">
    <location>
        <begin position="12"/>
        <end position="35"/>
    </location>
</feature>
<dbReference type="PANTHER" id="PTHR43298:SF2">
    <property type="entry name" value="FMN_FAD EXPORTER YEEO-RELATED"/>
    <property type="match status" value="1"/>
</dbReference>
<evidence type="ECO:0000256" key="5">
    <source>
        <dbReference type="ARBA" id="ARBA00022448"/>
    </source>
</evidence>
<dbReference type="NCBIfam" id="TIGR00797">
    <property type="entry name" value="matE"/>
    <property type="match status" value="1"/>
</dbReference>
<protein>
    <recommendedName>
        <fullName evidence="4">Probable multidrug resistance protein NorM</fullName>
    </recommendedName>
    <alternativeName>
        <fullName evidence="12">Multidrug-efflux transporter</fullName>
    </alternativeName>
</protein>
<evidence type="ECO:0000256" key="12">
    <source>
        <dbReference type="ARBA" id="ARBA00031636"/>
    </source>
</evidence>
<name>A0ABT2M274_9FIRM</name>
<dbReference type="InterPro" id="IPR050222">
    <property type="entry name" value="MATE_MdtK"/>
</dbReference>
<keyword evidence="5" id="KW-0813">Transport</keyword>
<reference evidence="14" key="1">
    <citation type="submission" date="2022-09" db="EMBL/GenBank/DDBJ databases">
        <title>Eubacterium sp. LFL-14 isolated from human feces.</title>
        <authorList>
            <person name="Liu F."/>
        </authorList>
    </citation>
    <scope>NUCLEOTIDE SEQUENCE</scope>
    <source>
        <strain evidence="14">LFL-14</strain>
    </source>
</reference>
<feature type="transmembrane region" description="Helical" evidence="13">
    <location>
        <begin position="198"/>
        <end position="219"/>
    </location>
</feature>
<dbReference type="RefSeq" id="WP_260978956.1">
    <property type="nucleotide sequence ID" value="NZ_JAODBU010000011.1"/>
</dbReference>
<keyword evidence="6" id="KW-0050">Antiport</keyword>
<feature type="transmembrane region" description="Helical" evidence="13">
    <location>
        <begin position="358"/>
        <end position="380"/>
    </location>
</feature>
<keyword evidence="11 13" id="KW-0472">Membrane</keyword>
<dbReference type="InterPro" id="IPR048279">
    <property type="entry name" value="MdtK-like"/>
</dbReference>
<evidence type="ECO:0000256" key="8">
    <source>
        <dbReference type="ARBA" id="ARBA00022692"/>
    </source>
</evidence>
<feature type="transmembrane region" description="Helical" evidence="13">
    <location>
        <begin position="55"/>
        <end position="80"/>
    </location>
</feature>
<feature type="transmembrane region" description="Helical" evidence="13">
    <location>
        <begin position="134"/>
        <end position="151"/>
    </location>
</feature>
<feature type="transmembrane region" description="Helical" evidence="13">
    <location>
        <begin position="392"/>
        <end position="411"/>
    </location>
</feature>
<feature type="transmembrane region" description="Helical" evidence="13">
    <location>
        <begin position="417"/>
        <end position="436"/>
    </location>
</feature>
<feature type="transmembrane region" description="Helical" evidence="13">
    <location>
        <begin position="240"/>
        <end position="265"/>
    </location>
</feature>
<feature type="transmembrane region" description="Helical" evidence="13">
    <location>
        <begin position="163"/>
        <end position="186"/>
    </location>
</feature>
<dbReference type="PANTHER" id="PTHR43298">
    <property type="entry name" value="MULTIDRUG RESISTANCE PROTEIN NORM-RELATED"/>
    <property type="match status" value="1"/>
</dbReference>
<gene>
    <name evidence="14" type="ORF">N5B56_11105</name>
</gene>
<evidence type="ECO:0000256" key="6">
    <source>
        <dbReference type="ARBA" id="ARBA00022449"/>
    </source>
</evidence>
<comment type="function">
    <text evidence="1">Multidrug efflux pump.</text>
</comment>
<feature type="transmembrane region" description="Helical" evidence="13">
    <location>
        <begin position="319"/>
        <end position="338"/>
    </location>
</feature>
<dbReference type="Proteomes" id="UP001431199">
    <property type="component" value="Unassembled WGS sequence"/>
</dbReference>
<evidence type="ECO:0000256" key="3">
    <source>
        <dbReference type="ARBA" id="ARBA00010199"/>
    </source>
</evidence>
<dbReference type="EMBL" id="JAODBU010000011">
    <property type="protein sequence ID" value="MCT7399626.1"/>
    <property type="molecule type" value="Genomic_DNA"/>
</dbReference>
<comment type="caution">
    <text evidence="14">The sequence shown here is derived from an EMBL/GenBank/DDBJ whole genome shotgun (WGS) entry which is preliminary data.</text>
</comment>
<accession>A0ABT2M274</accession>
<evidence type="ECO:0000256" key="2">
    <source>
        <dbReference type="ARBA" id="ARBA00004651"/>
    </source>
</evidence>
<dbReference type="InterPro" id="IPR002528">
    <property type="entry name" value="MATE_fam"/>
</dbReference>
<keyword evidence="10" id="KW-0406">Ion transport</keyword>
<evidence type="ECO:0000256" key="9">
    <source>
        <dbReference type="ARBA" id="ARBA00022989"/>
    </source>
</evidence>
<keyword evidence="8 13" id="KW-0812">Transmembrane</keyword>
<dbReference type="PIRSF" id="PIRSF006603">
    <property type="entry name" value="DinF"/>
    <property type="match status" value="1"/>
</dbReference>
<evidence type="ECO:0000256" key="1">
    <source>
        <dbReference type="ARBA" id="ARBA00003408"/>
    </source>
</evidence>
<evidence type="ECO:0000256" key="4">
    <source>
        <dbReference type="ARBA" id="ARBA00020268"/>
    </source>
</evidence>
<evidence type="ECO:0000256" key="11">
    <source>
        <dbReference type="ARBA" id="ARBA00023136"/>
    </source>
</evidence>
<feature type="transmembrane region" description="Helical" evidence="13">
    <location>
        <begin position="100"/>
        <end position="122"/>
    </location>
</feature>
<dbReference type="Pfam" id="PF01554">
    <property type="entry name" value="MatE"/>
    <property type="match status" value="2"/>
</dbReference>